<keyword evidence="4" id="KW-1185">Reference proteome</keyword>
<dbReference type="Pfam" id="PF00811">
    <property type="entry name" value="Ependymin"/>
    <property type="match status" value="1"/>
</dbReference>
<dbReference type="EMBL" id="JAHHUM010002920">
    <property type="protein sequence ID" value="KAK5599680.1"/>
    <property type="molecule type" value="Genomic_DNA"/>
</dbReference>
<evidence type="ECO:0000313" key="4">
    <source>
        <dbReference type="Proteomes" id="UP001311232"/>
    </source>
</evidence>
<dbReference type="Proteomes" id="UP001311232">
    <property type="component" value="Unassembled WGS sequence"/>
</dbReference>
<reference evidence="3 4" key="1">
    <citation type="submission" date="2021-06" db="EMBL/GenBank/DDBJ databases">
        <authorList>
            <person name="Palmer J.M."/>
        </authorList>
    </citation>
    <scope>NUCLEOTIDE SEQUENCE [LARGE SCALE GENOMIC DNA]</scope>
    <source>
        <strain evidence="3 4">MEX-2019</strain>
        <tissue evidence="3">Muscle</tissue>
    </source>
</reference>
<dbReference type="GO" id="GO:0005764">
    <property type="term" value="C:lysosome"/>
    <property type="evidence" value="ECO:0007669"/>
    <property type="project" value="TreeGrafter"/>
</dbReference>
<dbReference type="GO" id="GO:0005576">
    <property type="term" value="C:extracellular region"/>
    <property type="evidence" value="ECO:0007669"/>
    <property type="project" value="InterPro"/>
</dbReference>
<dbReference type="PANTHER" id="PTHR10697:SF5">
    <property type="entry name" value="EPENDYMIN-RELATED"/>
    <property type="match status" value="1"/>
</dbReference>
<dbReference type="PANTHER" id="PTHR10697">
    <property type="entry name" value="MAMMALIAN EPENDYMIN-RELATED PROTEIN 1"/>
    <property type="match status" value="1"/>
</dbReference>
<feature type="signal peptide" evidence="2">
    <location>
        <begin position="1"/>
        <end position="15"/>
    </location>
</feature>
<evidence type="ECO:0000313" key="3">
    <source>
        <dbReference type="EMBL" id="KAK5599680.1"/>
    </source>
</evidence>
<accession>A0AAV9QV48</accession>
<dbReference type="PRINTS" id="PR00317">
    <property type="entry name" value="EPENDYMIN"/>
</dbReference>
<comment type="caution">
    <text evidence="3">The sequence shown here is derived from an EMBL/GenBank/DDBJ whole genome shotgun (WGS) entry which is preliminary data.</text>
</comment>
<comment type="similarity">
    <text evidence="1">Belongs to the ependymin family.</text>
</comment>
<proteinExistence type="inferred from homology"/>
<sequence>MRALLLVCLSAGCLAQRPKPCSSPPLMTGSLSVSTQNEKLGAFAKYTYDALGQRIRLREFGSYDNKTFHLDVLLLYRKGVMYKISYRNHTCYKKRLNRDFHPLAIPKDASLVGQVVLGSSSGPGQGVLVNTWTGQLQMRNKTARYMSTVTEFGCVPVTTLFHSTRAGWMVTSFFNNVIGLSDPQQLIPPSFCKDAKLEKKEGEDPATFYSLF</sequence>
<name>A0AAV9QV48_9TELE</name>
<feature type="chain" id="PRO_5043373217" description="Ependymin" evidence="2">
    <location>
        <begin position="16"/>
        <end position="212"/>
    </location>
</feature>
<dbReference type="SMART" id="SM00026">
    <property type="entry name" value="EPEND"/>
    <property type="match status" value="1"/>
</dbReference>
<keyword evidence="2" id="KW-0732">Signal</keyword>
<gene>
    <name evidence="3" type="ORF">CRENBAI_017246</name>
</gene>
<dbReference type="AlphaFoldDB" id="A0AAV9QV48"/>
<dbReference type="GO" id="GO:0005509">
    <property type="term" value="F:calcium ion binding"/>
    <property type="evidence" value="ECO:0007669"/>
    <property type="project" value="InterPro"/>
</dbReference>
<dbReference type="InterPro" id="IPR001299">
    <property type="entry name" value="Ependymin"/>
</dbReference>
<evidence type="ECO:0008006" key="5">
    <source>
        <dbReference type="Google" id="ProtNLM"/>
    </source>
</evidence>
<dbReference type="GO" id="GO:0007160">
    <property type="term" value="P:cell-matrix adhesion"/>
    <property type="evidence" value="ECO:0007669"/>
    <property type="project" value="InterPro"/>
</dbReference>
<evidence type="ECO:0000256" key="2">
    <source>
        <dbReference type="SAM" id="SignalP"/>
    </source>
</evidence>
<organism evidence="3 4">
    <name type="scientific">Crenichthys baileyi</name>
    <name type="common">White River springfish</name>
    <dbReference type="NCBI Taxonomy" id="28760"/>
    <lineage>
        <taxon>Eukaryota</taxon>
        <taxon>Metazoa</taxon>
        <taxon>Chordata</taxon>
        <taxon>Craniata</taxon>
        <taxon>Vertebrata</taxon>
        <taxon>Euteleostomi</taxon>
        <taxon>Actinopterygii</taxon>
        <taxon>Neopterygii</taxon>
        <taxon>Teleostei</taxon>
        <taxon>Neoteleostei</taxon>
        <taxon>Acanthomorphata</taxon>
        <taxon>Ovalentaria</taxon>
        <taxon>Atherinomorphae</taxon>
        <taxon>Cyprinodontiformes</taxon>
        <taxon>Goodeidae</taxon>
        <taxon>Crenichthys</taxon>
    </lineage>
</organism>
<evidence type="ECO:0000256" key="1">
    <source>
        <dbReference type="ARBA" id="ARBA00010771"/>
    </source>
</evidence>
<protein>
    <recommendedName>
        <fullName evidence="5">Ependymin</fullName>
    </recommendedName>
</protein>